<keyword evidence="1 4" id="KW-0808">Transferase</keyword>
<keyword evidence="2 4" id="KW-0012">Acyltransferase</keyword>
<dbReference type="GO" id="GO:0003841">
    <property type="term" value="F:1-acylglycerol-3-phosphate O-acyltransferase activity"/>
    <property type="evidence" value="ECO:0007669"/>
    <property type="project" value="TreeGrafter"/>
</dbReference>
<evidence type="ECO:0000313" key="4">
    <source>
        <dbReference type="EMBL" id="CZQ86880.1"/>
    </source>
</evidence>
<dbReference type="OrthoDB" id="9803035at2"/>
<evidence type="ECO:0000256" key="2">
    <source>
        <dbReference type="ARBA" id="ARBA00023315"/>
    </source>
</evidence>
<protein>
    <submittedName>
        <fullName evidence="4">Phospholipid/glycerol acyltransferase</fullName>
    </submittedName>
</protein>
<dbReference type="CDD" id="cd07989">
    <property type="entry name" value="LPLAT_AGPAT-like"/>
    <property type="match status" value="1"/>
</dbReference>
<evidence type="ECO:0000313" key="5">
    <source>
        <dbReference type="Proteomes" id="UP000242754"/>
    </source>
</evidence>
<keyword evidence="5" id="KW-1185">Reference proteome</keyword>
<dbReference type="RefSeq" id="WP_087031788.1">
    <property type="nucleotide sequence ID" value="NZ_FJNE01000002.1"/>
</dbReference>
<accession>A0A143YF60</accession>
<reference evidence="4 5" key="1">
    <citation type="submission" date="2016-02" db="EMBL/GenBank/DDBJ databases">
        <authorList>
            <person name="Wen L."/>
            <person name="He K."/>
            <person name="Yang H."/>
        </authorList>
    </citation>
    <scope>NUCLEOTIDE SEQUENCE [LARGE SCALE GENOMIC DNA]</scope>
    <source>
        <strain evidence="4">Trichococcus palustris</strain>
    </source>
</reference>
<dbReference type="EMBL" id="FJNE01000002">
    <property type="protein sequence ID" value="CZQ86880.1"/>
    <property type="molecule type" value="Genomic_DNA"/>
</dbReference>
<dbReference type="Proteomes" id="UP000242754">
    <property type="component" value="Unassembled WGS sequence"/>
</dbReference>
<feature type="domain" description="Phospholipid/glycerol acyltransferase" evidence="3">
    <location>
        <begin position="35"/>
        <end position="145"/>
    </location>
</feature>
<proteinExistence type="predicted"/>
<dbReference type="SMART" id="SM00563">
    <property type="entry name" value="PlsC"/>
    <property type="match status" value="1"/>
</dbReference>
<gene>
    <name evidence="4" type="ORF">Tpal_823</name>
</gene>
<dbReference type="PANTHER" id="PTHR10434">
    <property type="entry name" value="1-ACYL-SN-GLYCEROL-3-PHOSPHATE ACYLTRANSFERASE"/>
    <property type="match status" value="1"/>
</dbReference>
<dbReference type="AlphaFoldDB" id="A0A143YF60"/>
<dbReference type="PANTHER" id="PTHR10434:SF40">
    <property type="entry name" value="1-ACYL-SN-GLYCEROL-3-PHOSPHATE ACYLTRANSFERASE"/>
    <property type="match status" value="1"/>
</dbReference>
<dbReference type="GO" id="GO:0006654">
    <property type="term" value="P:phosphatidic acid biosynthetic process"/>
    <property type="evidence" value="ECO:0007669"/>
    <property type="project" value="TreeGrafter"/>
</dbReference>
<dbReference type="Pfam" id="PF01553">
    <property type="entry name" value="Acyltransferase"/>
    <property type="match status" value="1"/>
</dbReference>
<dbReference type="STRING" id="140314.SAMN04488076_105137"/>
<evidence type="ECO:0000259" key="3">
    <source>
        <dbReference type="SMART" id="SM00563"/>
    </source>
</evidence>
<dbReference type="SUPFAM" id="SSF69593">
    <property type="entry name" value="Glycerol-3-phosphate (1)-acyltransferase"/>
    <property type="match status" value="1"/>
</dbReference>
<name>A0A143YF60_9LACT</name>
<organism evidence="4 5">
    <name type="scientific">Trichococcus palustris</name>
    <dbReference type="NCBI Taxonomy" id="140314"/>
    <lineage>
        <taxon>Bacteria</taxon>
        <taxon>Bacillati</taxon>
        <taxon>Bacillota</taxon>
        <taxon>Bacilli</taxon>
        <taxon>Lactobacillales</taxon>
        <taxon>Carnobacteriaceae</taxon>
        <taxon>Trichococcus</taxon>
    </lineage>
</organism>
<evidence type="ECO:0000256" key="1">
    <source>
        <dbReference type="ARBA" id="ARBA00022679"/>
    </source>
</evidence>
<dbReference type="InterPro" id="IPR002123">
    <property type="entry name" value="Plipid/glycerol_acylTrfase"/>
</dbReference>
<sequence>MFFKAVVNIVKFLVFILNGKTEIQNKDKIPKDTVFVIAAPHRSLLDPIFIAFAVYPRVFSSMAKQELFKGSFMNWLLRRMHAFPVNRENPGPSALKQPVNILKEGNDSLLIFPTGSRHSDEIKGGTSTIAKLAGVPILPIVYQGPFSFKELFNIFKHKKAIVRIGDPIYLPAEKRVSREVLAAYDQKITDAFRQLDKEIDPDFVYVAK</sequence>